<dbReference type="InterPro" id="IPR015943">
    <property type="entry name" value="WD40/YVTN_repeat-like_dom_sf"/>
</dbReference>
<evidence type="ECO:0000256" key="2">
    <source>
        <dbReference type="ARBA" id="ARBA00022737"/>
    </source>
</evidence>
<protein>
    <submittedName>
        <fullName evidence="5">Antiviral protein SKI8</fullName>
    </submittedName>
</protein>
<dbReference type="PROSITE" id="PS50294">
    <property type="entry name" value="WD_REPEATS_REGION"/>
    <property type="match status" value="1"/>
</dbReference>
<evidence type="ECO:0000256" key="3">
    <source>
        <dbReference type="PROSITE-ProRule" id="PRU00221"/>
    </source>
</evidence>
<dbReference type="VEuPathDB" id="FungiDB:GWK60_I02563"/>
<dbReference type="SUPFAM" id="SSF50978">
    <property type="entry name" value="WD40 repeat-like"/>
    <property type="match status" value="1"/>
</dbReference>
<dbReference type="OMA" id="CVCLDRS"/>
<dbReference type="GO" id="GO:0065004">
    <property type="term" value="P:protein-DNA complex assembly"/>
    <property type="evidence" value="ECO:0007669"/>
    <property type="project" value="EnsemblFungi"/>
</dbReference>
<dbReference type="SMART" id="SM00320">
    <property type="entry name" value="WD40"/>
    <property type="match status" value="5"/>
</dbReference>
<evidence type="ECO:0000313" key="6">
    <source>
        <dbReference type="Proteomes" id="UP000054886"/>
    </source>
</evidence>
<accession>A0A0W0D051</accession>
<dbReference type="InterPro" id="IPR001680">
    <property type="entry name" value="WD40_rpt"/>
</dbReference>
<dbReference type="InterPro" id="IPR019775">
    <property type="entry name" value="WD40_repeat_CS"/>
</dbReference>
<dbReference type="InterPro" id="IPR051510">
    <property type="entry name" value="SKI8"/>
</dbReference>
<dbReference type="GO" id="GO:0000228">
    <property type="term" value="C:nuclear chromosome"/>
    <property type="evidence" value="ECO:0007669"/>
    <property type="project" value="EnsemblFungi"/>
</dbReference>
<dbReference type="InterPro" id="IPR036322">
    <property type="entry name" value="WD40_repeat_dom_sf"/>
</dbReference>
<dbReference type="PANTHER" id="PTHR44090:SF1">
    <property type="entry name" value="SUPERKILLER COMPLEX PROTEIN 8"/>
    <property type="match status" value="1"/>
</dbReference>
<dbReference type="GO" id="GO:0070478">
    <property type="term" value="P:nuclear-transcribed mRNA catabolic process, 3'-5' exonucleolytic nonsense-mediated decay"/>
    <property type="evidence" value="ECO:0007669"/>
    <property type="project" value="EnsemblFungi"/>
</dbReference>
<reference evidence="5 6" key="1">
    <citation type="submission" date="2015-10" db="EMBL/GenBank/DDBJ databases">
        <title>Draft genomes sequences of Candida glabrata isolates 1A, 1B, 2A, 2B, 3A and 3B.</title>
        <authorList>
            <person name="Haavelsrud O.E."/>
            <person name="Gaustad P."/>
        </authorList>
    </citation>
    <scope>NUCLEOTIDE SEQUENCE [LARGE SCALE GENOMIC DNA]</scope>
    <source>
        <strain evidence="5">910700640</strain>
    </source>
</reference>
<evidence type="ECO:0000313" key="5">
    <source>
        <dbReference type="EMBL" id="KTB05207.1"/>
    </source>
</evidence>
<dbReference type="Gene3D" id="2.130.10.10">
    <property type="entry name" value="YVTN repeat-like/Quinoprotein amine dehydrogenase"/>
    <property type="match status" value="1"/>
</dbReference>
<sequence>MSKIFIPTANCGKAHDADIFGVAICNTFTVTCSGDGYIKLWKNKLLDNEQPKDHVQKQFVHKSGVHHIDLIDTVEKGGVNVCIISCVTFSGEIVFFELTQENQLKPIKLLTEKELKKSYWAVKWLQSSDLTVCHKFAATDVKGSTYVWDLSVFQEGTADSDEPQYNPHLKFQGEIPVKEPCVATALDISSNGLIATGLENGTVFVSQLTSLKPLYQFEGYGLHGIDQNSNTVRNVKFSPTGRLLAVANDSGSYGNITLYETEFGERIGNFTMATHSTQTSIGSFAHDGWVFGLAFNETGEFLASCGYDSKVRVWDVKLRERVSTLHITAGDIEVEEDILQEDEEGNSLKHPPIFDVKFIKKGVRAGMGSDVNEGLCCVCLDRSVRWYREAGGS</sequence>
<dbReference type="PhylomeDB" id="A0A0W0D051"/>
<dbReference type="VEuPathDB" id="FungiDB:CAGL0I07073g"/>
<proteinExistence type="predicted"/>
<dbReference type="VEuPathDB" id="FungiDB:B1J91_I07073g"/>
<evidence type="ECO:0000256" key="1">
    <source>
        <dbReference type="ARBA" id="ARBA00022574"/>
    </source>
</evidence>
<dbReference type="GO" id="GO:0007131">
    <property type="term" value="P:reciprocal meiotic recombination"/>
    <property type="evidence" value="ECO:0007669"/>
    <property type="project" value="EnsemblFungi"/>
</dbReference>
<dbReference type="Pfam" id="PF00400">
    <property type="entry name" value="WD40"/>
    <property type="match status" value="2"/>
</dbReference>
<dbReference type="PANTHER" id="PTHR44090">
    <property type="entry name" value="WD REPEAT-CONTAINING PROTEIN 61"/>
    <property type="match status" value="1"/>
</dbReference>
<dbReference type="Pfam" id="PF12894">
    <property type="entry name" value="ANAPC4_WD40"/>
    <property type="match status" value="1"/>
</dbReference>
<dbReference type="PROSITE" id="PS50082">
    <property type="entry name" value="WD_REPEATS_2"/>
    <property type="match status" value="1"/>
</dbReference>
<keyword evidence="2" id="KW-0677">Repeat</keyword>
<gene>
    <name evidence="5" type="ORF">AO440_002639</name>
</gene>
<dbReference type="EMBL" id="LLZZ01000114">
    <property type="protein sequence ID" value="KTB05207.1"/>
    <property type="molecule type" value="Genomic_DNA"/>
</dbReference>
<keyword evidence="1 3" id="KW-0853">WD repeat</keyword>
<dbReference type="InterPro" id="IPR024977">
    <property type="entry name" value="Apc4-like_WD40_dom"/>
</dbReference>
<name>A0A0W0D051_CANGB</name>
<dbReference type="GO" id="GO:0070481">
    <property type="term" value="P:nuclear-transcribed mRNA catabolic process, non-stop decay"/>
    <property type="evidence" value="ECO:0007669"/>
    <property type="project" value="EnsemblFungi"/>
</dbReference>
<dbReference type="Proteomes" id="UP000054886">
    <property type="component" value="Unassembled WGS sequence"/>
</dbReference>
<comment type="caution">
    <text evidence="5">The sequence shown here is derived from an EMBL/GenBank/DDBJ whole genome shotgun (WGS) entry which is preliminary data.</text>
</comment>
<dbReference type="OrthoDB" id="10251741at2759"/>
<feature type="domain" description="Anaphase-promoting complex subunit 4-like WD40" evidence="4">
    <location>
        <begin position="191"/>
        <end position="275"/>
    </location>
</feature>
<dbReference type="PROSITE" id="PS00678">
    <property type="entry name" value="WD_REPEATS_1"/>
    <property type="match status" value="1"/>
</dbReference>
<dbReference type="AlphaFoldDB" id="A0A0W0D051"/>
<dbReference type="GO" id="GO:0055087">
    <property type="term" value="C:Ski complex"/>
    <property type="evidence" value="ECO:0007669"/>
    <property type="project" value="EnsemblFungi"/>
</dbReference>
<evidence type="ECO:0000259" key="4">
    <source>
        <dbReference type="Pfam" id="PF12894"/>
    </source>
</evidence>
<dbReference type="VEuPathDB" id="FungiDB:GVI51_I06897"/>
<feature type="repeat" description="WD" evidence="3">
    <location>
        <begin position="283"/>
        <end position="324"/>
    </location>
</feature>
<organism evidence="5 6">
    <name type="scientific">Candida glabrata</name>
    <name type="common">Yeast</name>
    <name type="synonym">Torulopsis glabrata</name>
    <dbReference type="NCBI Taxonomy" id="5478"/>
    <lineage>
        <taxon>Eukaryota</taxon>
        <taxon>Fungi</taxon>
        <taxon>Dikarya</taxon>
        <taxon>Ascomycota</taxon>
        <taxon>Saccharomycotina</taxon>
        <taxon>Saccharomycetes</taxon>
        <taxon>Saccharomycetales</taxon>
        <taxon>Saccharomycetaceae</taxon>
        <taxon>Nakaseomyces</taxon>
    </lineage>
</organism>